<dbReference type="Pfam" id="PF04145">
    <property type="entry name" value="Ctr"/>
    <property type="match status" value="1"/>
</dbReference>
<evidence type="ECO:0000256" key="3">
    <source>
        <dbReference type="ARBA" id="ARBA00023136"/>
    </source>
</evidence>
<keyword evidence="2 4" id="KW-1133">Transmembrane helix</keyword>
<evidence type="ECO:0000313" key="6">
    <source>
        <dbReference type="EMBL" id="ORY61390.1"/>
    </source>
</evidence>
<gene>
    <name evidence="6" type="ORF">BCR38DRAFT_347923</name>
</gene>
<evidence type="ECO:0000256" key="5">
    <source>
        <dbReference type="SAM" id="MobiDB-lite"/>
    </source>
</evidence>
<keyword evidence="4" id="KW-0186">Copper</keyword>
<protein>
    <recommendedName>
        <fullName evidence="4">Copper transport protein</fullName>
    </recommendedName>
</protein>
<keyword evidence="4" id="KW-0187">Copper transport</keyword>
<dbReference type="OrthoDB" id="161814at2759"/>
<accession>A0A1Y2DQ59</accession>
<organism evidence="6 7">
    <name type="scientific">Pseudomassariella vexata</name>
    <dbReference type="NCBI Taxonomy" id="1141098"/>
    <lineage>
        <taxon>Eukaryota</taxon>
        <taxon>Fungi</taxon>
        <taxon>Dikarya</taxon>
        <taxon>Ascomycota</taxon>
        <taxon>Pezizomycotina</taxon>
        <taxon>Sordariomycetes</taxon>
        <taxon>Xylariomycetidae</taxon>
        <taxon>Amphisphaeriales</taxon>
        <taxon>Pseudomassariaceae</taxon>
        <taxon>Pseudomassariella</taxon>
    </lineage>
</organism>
<dbReference type="Proteomes" id="UP000193689">
    <property type="component" value="Unassembled WGS sequence"/>
</dbReference>
<evidence type="ECO:0000256" key="4">
    <source>
        <dbReference type="RuleBase" id="RU367022"/>
    </source>
</evidence>
<proteinExistence type="inferred from homology"/>
<dbReference type="GO" id="GO:0005375">
    <property type="term" value="F:copper ion transmembrane transporter activity"/>
    <property type="evidence" value="ECO:0007669"/>
    <property type="project" value="UniProtKB-UniRule"/>
</dbReference>
<dbReference type="GO" id="GO:0016020">
    <property type="term" value="C:membrane"/>
    <property type="evidence" value="ECO:0007669"/>
    <property type="project" value="UniProtKB-SubCell"/>
</dbReference>
<dbReference type="InParanoid" id="A0A1Y2DQ59"/>
<feature type="region of interest" description="Disordered" evidence="5">
    <location>
        <begin position="1"/>
        <end position="23"/>
    </location>
</feature>
<keyword evidence="7" id="KW-1185">Reference proteome</keyword>
<comment type="subcellular location">
    <subcellularLocation>
        <location evidence="4">Membrane</location>
        <topology evidence="4">Multi-pass membrane protein</topology>
    </subcellularLocation>
</comment>
<dbReference type="RefSeq" id="XP_040713467.1">
    <property type="nucleotide sequence ID" value="XM_040856381.1"/>
</dbReference>
<keyword evidence="3 4" id="KW-0472">Membrane</keyword>
<keyword evidence="4" id="KW-0406">Ion transport</keyword>
<comment type="caution">
    <text evidence="6">The sequence shown here is derived from an EMBL/GenBank/DDBJ whole genome shotgun (WGS) entry which is preliminary data.</text>
</comment>
<reference evidence="6 7" key="1">
    <citation type="submission" date="2016-07" db="EMBL/GenBank/DDBJ databases">
        <title>Pervasive Adenine N6-methylation of Active Genes in Fungi.</title>
        <authorList>
            <consortium name="DOE Joint Genome Institute"/>
            <person name="Mondo S.J."/>
            <person name="Dannebaum R.O."/>
            <person name="Kuo R.C."/>
            <person name="Labutti K."/>
            <person name="Haridas S."/>
            <person name="Kuo A."/>
            <person name="Salamov A."/>
            <person name="Ahrendt S.R."/>
            <person name="Lipzen A."/>
            <person name="Sullivan W."/>
            <person name="Andreopoulos W.B."/>
            <person name="Clum A."/>
            <person name="Lindquist E."/>
            <person name="Daum C."/>
            <person name="Ramamoorthy G.K."/>
            <person name="Gryganskyi A."/>
            <person name="Culley D."/>
            <person name="Magnuson J.K."/>
            <person name="James T.Y."/>
            <person name="O'Malley M.A."/>
            <person name="Stajich J.E."/>
            <person name="Spatafora J.W."/>
            <person name="Visel A."/>
            <person name="Grigoriev I.V."/>
        </authorList>
    </citation>
    <scope>NUCLEOTIDE SEQUENCE [LARGE SCALE GENOMIC DNA]</scope>
    <source>
        <strain evidence="6 7">CBS 129021</strain>
    </source>
</reference>
<feature type="compositionally biased region" description="Basic and acidic residues" evidence="5">
    <location>
        <begin position="1"/>
        <end position="20"/>
    </location>
</feature>
<comment type="similarity">
    <text evidence="4">Belongs to the copper transporter (Ctr) (TC 1.A.56) family. SLC31A subfamily.</text>
</comment>
<dbReference type="FunCoup" id="A0A1Y2DQ59">
    <property type="interactions" value="495"/>
</dbReference>
<evidence type="ECO:0000313" key="7">
    <source>
        <dbReference type="Proteomes" id="UP000193689"/>
    </source>
</evidence>
<dbReference type="STRING" id="1141098.A0A1Y2DQ59"/>
<keyword evidence="1 4" id="KW-0812">Transmembrane</keyword>
<evidence type="ECO:0000256" key="1">
    <source>
        <dbReference type="ARBA" id="ARBA00022692"/>
    </source>
</evidence>
<dbReference type="PANTHER" id="PTHR12483">
    <property type="entry name" value="SOLUTE CARRIER FAMILY 31 COPPER TRANSPORTERS"/>
    <property type="match status" value="1"/>
</dbReference>
<sequence length="164" mass="18533">MDHSHMDHSHMDHSHMDHSQMHHGGTEGGCTMNMLWNLNPTNICIITDKWRITDSFTSLLLSLLAITLIAAGLELFKARVAAYENWAKKQMEAQPKARRSAIQARVDVIRAVSYGVQVFYGYMAMLISMTYNAWVLVALSVGHAVGYWTWRLEQSAVMEGTCCE</sequence>
<dbReference type="GeneID" id="63772593"/>
<dbReference type="AlphaFoldDB" id="A0A1Y2DQ59"/>
<dbReference type="InterPro" id="IPR007274">
    <property type="entry name" value="Cop_transporter"/>
</dbReference>
<dbReference type="PANTHER" id="PTHR12483:SF115">
    <property type="entry name" value="COPPER TRANSPORT PROTEIN"/>
    <property type="match status" value="1"/>
</dbReference>
<dbReference type="EMBL" id="MCFJ01000010">
    <property type="protein sequence ID" value="ORY61390.1"/>
    <property type="molecule type" value="Genomic_DNA"/>
</dbReference>
<feature type="transmembrane region" description="Helical" evidence="4">
    <location>
        <begin position="56"/>
        <end position="76"/>
    </location>
</feature>
<name>A0A1Y2DQ59_9PEZI</name>
<keyword evidence="4" id="KW-0813">Transport</keyword>
<evidence type="ECO:0000256" key="2">
    <source>
        <dbReference type="ARBA" id="ARBA00022989"/>
    </source>
</evidence>